<gene>
    <name evidence="2" type="ORF">SAMN05443244_0547</name>
</gene>
<dbReference type="AlphaFoldDB" id="A0A1H4JE20"/>
<accession>A0A1H4JE20</accession>
<name>A0A1H4JE20_9BACT</name>
<sequence>MKPPVRTKSVGTKVSEAEFAVLDERARADGLTLSEWVRAALLASSAEPSADFGSELILAELLAIRSLFLNLQFRAGRDPLTEAELRGLIERADATKLARARERLQAVHAIPSETQPEEVSEDGGLGT</sequence>
<organism evidence="2 3">
    <name type="scientific">Terriglobus roseus</name>
    <dbReference type="NCBI Taxonomy" id="392734"/>
    <lineage>
        <taxon>Bacteria</taxon>
        <taxon>Pseudomonadati</taxon>
        <taxon>Acidobacteriota</taxon>
        <taxon>Terriglobia</taxon>
        <taxon>Terriglobales</taxon>
        <taxon>Acidobacteriaceae</taxon>
        <taxon>Terriglobus</taxon>
    </lineage>
</organism>
<dbReference type="Pfam" id="PF21983">
    <property type="entry name" value="NikA-like"/>
    <property type="match status" value="1"/>
</dbReference>
<dbReference type="OrthoDB" id="122764at2"/>
<dbReference type="RefSeq" id="WP_074652235.1">
    <property type="nucleotide sequence ID" value="NZ_FNSD01000001.1"/>
</dbReference>
<evidence type="ECO:0000313" key="3">
    <source>
        <dbReference type="Proteomes" id="UP000182409"/>
    </source>
</evidence>
<dbReference type="Proteomes" id="UP000182409">
    <property type="component" value="Unassembled WGS sequence"/>
</dbReference>
<dbReference type="InterPro" id="IPR053842">
    <property type="entry name" value="NikA-like"/>
</dbReference>
<proteinExistence type="predicted"/>
<reference evidence="2 3" key="1">
    <citation type="submission" date="2016-10" db="EMBL/GenBank/DDBJ databases">
        <authorList>
            <person name="de Groot N.N."/>
        </authorList>
    </citation>
    <scope>NUCLEOTIDE SEQUENCE [LARGE SCALE GENOMIC DNA]</scope>
    <source>
        <strain evidence="2 3">AB35.6</strain>
    </source>
</reference>
<feature type="region of interest" description="Disordered" evidence="1">
    <location>
        <begin position="107"/>
        <end position="127"/>
    </location>
</feature>
<protein>
    <submittedName>
        <fullName evidence="2">Uncharacterized protein</fullName>
    </submittedName>
</protein>
<evidence type="ECO:0000313" key="2">
    <source>
        <dbReference type="EMBL" id="SEB44347.1"/>
    </source>
</evidence>
<dbReference type="EMBL" id="FNSD01000001">
    <property type="protein sequence ID" value="SEB44347.1"/>
    <property type="molecule type" value="Genomic_DNA"/>
</dbReference>
<evidence type="ECO:0000256" key="1">
    <source>
        <dbReference type="SAM" id="MobiDB-lite"/>
    </source>
</evidence>